<dbReference type="PANTHER" id="PTHR35372">
    <property type="entry name" value="ATP BINDING PROTEIN-RELATED"/>
    <property type="match status" value="1"/>
</dbReference>
<dbReference type="RefSeq" id="WP_072748443.1">
    <property type="nucleotide sequence ID" value="NZ_FOHL01000001.1"/>
</dbReference>
<dbReference type="PROSITE" id="PS51206">
    <property type="entry name" value="SF3_HELICASE_1"/>
    <property type="match status" value="1"/>
</dbReference>
<evidence type="ECO:0000256" key="5">
    <source>
        <dbReference type="SAM" id="MobiDB-lite"/>
    </source>
</evidence>
<proteinExistence type="predicted"/>
<organism evidence="7 8">
    <name type="scientific">Oceanicella actignis</name>
    <dbReference type="NCBI Taxonomy" id="1189325"/>
    <lineage>
        <taxon>Bacteria</taxon>
        <taxon>Pseudomonadati</taxon>
        <taxon>Pseudomonadota</taxon>
        <taxon>Alphaproteobacteria</taxon>
        <taxon>Rhodobacterales</taxon>
        <taxon>Paracoccaceae</taxon>
        <taxon>Oceanicella</taxon>
    </lineage>
</organism>
<keyword evidence="3" id="KW-0347">Helicase</keyword>
<evidence type="ECO:0000256" key="4">
    <source>
        <dbReference type="ARBA" id="ARBA00022840"/>
    </source>
</evidence>
<protein>
    <submittedName>
        <fullName evidence="7">Phage/plasmid primase, P4 family, C-terminal domain-containing protein</fullName>
    </submittedName>
</protein>
<reference evidence="7 8" key="1">
    <citation type="submission" date="2016-12" db="EMBL/GenBank/DDBJ databases">
        <authorList>
            <person name="Song W.-J."/>
            <person name="Kurnit D.M."/>
        </authorList>
    </citation>
    <scope>NUCLEOTIDE SEQUENCE [LARGE SCALE GENOMIC DNA]</scope>
    <source>
        <strain evidence="7 8">CGMCC 1.10808</strain>
    </source>
</reference>
<dbReference type="Proteomes" id="UP000184066">
    <property type="component" value="Unassembled WGS sequence"/>
</dbReference>
<accession>A0A1M7U1X3</accession>
<dbReference type="GO" id="GO:0016787">
    <property type="term" value="F:hydrolase activity"/>
    <property type="evidence" value="ECO:0007669"/>
    <property type="project" value="UniProtKB-KW"/>
</dbReference>
<dbReference type="InterPro" id="IPR014015">
    <property type="entry name" value="Helicase_SF3_DNA-vir"/>
</dbReference>
<dbReference type="InterPro" id="IPR004968">
    <property type="entry name" value="DNA_primase/NTPase_C"/>
</dbReference>
<keyword evidence="8" id="KW-1185">Reference proteome</keyword>
<evidence type="ECO:0000313" key="8">
    <source>
        <dbReference type="Proteomes" id="UP000184066"/>
    </source>
</evidence>
<dbReference type="InterPro" id="IPR027417">
    <property type="entry name" value="P-loop_NTPase"/>
</dbReference>
<dbReference type="InterPro" id="IPR006500">
    <property type="entry name" value="Helicase_put_C_phage/plasmid"/>
</dbReference>
<evidence type="ECO:0000256" key="2">
    <source>
        <dbReference type="ARBA" id="ARBA00022801"/>
    </source>
</evidence>
<sequence>MDGYRDLMSGGDPDRKPRRAGADAPRPAPPPADGAEPPPDVAAALDRARLRESDMGNAERLRRVYGAEILFTVGKGWAVRDGARYSFRGGEVAAVEIGQRLAALVEEEAAATAEWLPVSDFEAEQHLAAEVAKKSPRFADLESARVFRRRDAKAKLLKHAEKCENAPRIKAALEMLRTRVRVDIEDLDRDVGGFVCPNGRVDLEAAAADDIPPDADAALDVRQSWLGPVDWESRPTKCAGVEYDPAADAPKWRAFLELIQPDAEVRDFLQRCLGMLLFGRNDSQVCLLMRGGGGNGKSTMMDAISYVLGERDGYAAPCKVDMFLVQQGRNTGAATPEEVDLPGARAYIASEPAATDTFSAKAIKAFTGGDPRPARGLGMPQFIYRPSGVPVISFNRTPRIKDEDEGTRRRLVFIPFDVLLHKLPEEQRRSPTEVAAELRAEGPGILNWLVDGWRAYRRHGLRPPKRVIDLKDDLMADADPVGNFLRDCTDADAESRIGVTELHRVYEEWCAETGANPWSAKAFGAQLVEKGLRKRKKSSWFWLGIGWKRDDFTAQLRGKCGFGAGASSRPAADHVSDAEAAAFMGDPPF</sequence>
<keyword evidence="4" id="KW-0067">ATP-binding</keyword>
<evidence type="ECO:0000256" key="1">
    <source>
        <dbReference type="ARBA" id="ARBA00022741"/>
    </source>
</evidence>
<feature type="domain" description="SF3 helicase" evidence="6">
    <location>
        <begin position="264"/>
        <end position="432"/>
    </location>
</feature>
<dbReference type="GO" id="GO:0004386">
    <property type="term" value="F:helicase activity"/>
    <property type="evidence" value="ECO:0007669"/>
    <property type="project" value="UniProtKB-KW"/>
</dbReference>
<dbReference type="GO" id="GO:0005524">
    <property type="term" value="F:ATP binding"/>
    <property type="evidence" value="ECO:0007669"/>
    <property type="project" value="UniProtKB-KW"/>
</dbReference>
<name>A0A1M7U1X3_9RHOB</name>
<evidence type="ECO:0000256" key="3">
    <source>
        <dbReference type="ARBA" id="ARBA00022806"/>
    </source>
</evidence>
<dbReference type="STRING" id="1189325.SAMN04488119_101389"/>
<dbReference type="SMART" id="SM00885">
    <property type="entry name" value="D5_N"/>
    <property type="match status" value="1"/>
</dbReference>
<dbReference type="SUPFAM" id="SSF52540">
    <property type="entry name" value="P-loop containing nucleoside triphosphate hydrolases"/>
    <property type="match status" value="1"/>
</dbReference>
<dbReference type="InterPro" id="IPR051620">
    <property type="entry name" value="ORF904-like_C"/>
</dbReference>
<evidence type="ECO:0000313" key="7">
    <source>
        <dbReference type="EMBL" id="SHN77005.1"/>
    </source>
</evidence>
<keyword evidence="2" id="KW-0378">Hydrolase</keyword>
<dbReference type="Pfam" id="PF03288">
    <property type="entry name" value="Pox_D5"/>
    <property type="match status" value="1"/>
</dbReference>
<keyword evidence="1" id="KW-0547">Nucleotide-binding</keyword>
<dbReference type="AlphaFoldDB" id="A0A1M7U1X3"/>
<dbReference type="InterPro" id="IPR014818">
    <property type="entry name" value="Phage/plasmid_primase_P4_C"/>
</dbReference>
<dbReference type="NCBIfam" id="TIGR01613">
    <property type="entry name" value="primase_Cterm"/>
    <property type="match status" value="1"/>
</dbReference>
<dbReference type="Gene3D" id="3.40.50.300">
    <property type="entry name" value="P-loop containing nucleotide triphosphate hydrolases"/>
    <property type="match status" value="1"/>
</dbReference>
<feature type="compositionally biased region" description="Pro residues" evidence="5">
    <location>
        <begin position="26"/>
        <end position="40"/>
    </location>
</feature>
<evidence type="ECO:0000259" key="6">
    <source>
        <dbReference type="PROSITE" id="PS51206"/>
    </source>
</evidence>
<gene>
    <name evidence="7" type="ORF">SAMN05216200_11433</name>
</gene>
<dbReference type="EMBL" id="FRDL01000014">
    <property type="protein sequence ID" value="SHN77005.1"/>
    <property type="molecule type" value="Genomic_DNA"/>
</dbReference>
<dbReference type="Pfam" id="PF08706">
    <property type="entry name" value="D5_N"/>
    <property type="match status" value="1"/>
</dbReference>
<feature type="region of interest" description="Disordered" evidence="5">
    <location>
        <begin position="1"/>
        <end position="40"/>
    </location>
</feature>
<dbReference type="PANTHER" id="PTHR35372:SF2">
    <property type="entry name" value="SF3 HELICASE DOMAIN-CONTAINING PROTEIN"/>
    <property type="match status" value="1"/>
</dbReference>